<keyword evidence="2" id="KW-1185">Reference proteome</keyword>
<dbReference type="EMBL" id="CCDI010000002">
    <property type="protein sequence ID" value="CDQ23670.1"/>
    <property type="molecule type" value="Genomic_DNA"/>
</dbReference>
<reference evidence="2" key="1">
    <citation type="submission" date="2014-03" db="EMBL/GenBank/DDBJ databases">
        <authorList>
            <person name="Urmite Genomes U."/>
        </authorList>
    </citation>
    <scope>NUCLEOTIDE SEQUENCE [LARGE SCALE GENOMIC DNA]</scope>
    <source>
        <strain evidence="2">HD-03</strain>
    </source>
</reference>
<name>A0A024P4A0_9BACI</name>
<dbReference type="OrthoDB" id="156689at2"/>
<dbReference type="SUPFAM" id="SSF56563">
    <property type="entry name" value="Major capsid protein gp5"/>
    <property type="match status" value="1"/>
</dbReference>
<evidence type="ECO:0000313" key="2">
    <source>
        <dbReference type="Proteomes" id="UP000028868"/>
    </source>
</evidence>
<dbReference type="Proteomes" id="UP000028868">
    <property type="component" value="Unassembled WGS sequence"/>
</dbReference>
<protein>
    <recommendedName>
        <fullName evidence="3">Phage major capsid protein, HK97 family</fullName>
    </recommendedName>
</protein>
<gene>
    <name evidence="1" type="ORF">BN983_01921</name>
</gene>
<comment type="caution">
    <text evidence="1">The sequence shown here is derived from an EMBL/GenBank/DDBJ whole genome shotgun (WGS) entry which is preliminary data.</text>
</comment>
<accession>A0A024P4A0</accession>
<dbReference type="AlphaFoldDB" id="A0A024P4A0"/>
<organism evidence="1 2">
    <name type="scientific">Halobacillus karajensis</name>
    <dbReference type="NCBI Taxonomy" id="195088"/>
    <lineage>
        <taxon>Bacteria</taxon>
        <taxon>Bacillati</taxon>
        <taxon>Bacillota</taxon>
        <taxon>Bacilli</taxon>
        <taxon>Bacillales</taxon>
        <taxon>Bacillaceae</taxon>
        <taxon>Halobacillus</taxon>
    </lineage>
</organism>
<sequence>MEKGTLYAGNFDQLRYGIPFNIDYKIDESAQLSTITNEDGSPINLFEQEMVALRATMDVGLMIVKDGAFAKLTPAPEV</sequence>
<reference evidence="1 2" key="2">
    <citation type="submission" date="2014-05" db="EMBL/GenBank/DDBJ databases">
        <title>Draft genome sequence of Halobacillus karajensis HK-03.</title>
        <authorList>
            <person name="Khelaifia S."/>
            <person name="Croce O."/>
            <person name="Lagier J.C."/>
            <person name="Raoult D."/>
        </authorList>
    </citation>
    <scope>NUCLEOTIDE SEQUENCE [LARGE SCALE GENOMIC DNA]</scope>
    <source>
        <strain evidence="1 2">HD-03</strain>
    </source>
</reference>
<proteinExistence type="predicted"/>
<evidence type="ECO:0008006" key="3">
    <source>
        <dbReference type="Google" id="ProtNLM"/>
    </source>
</evidence>
<evidence type="ECO:0000313" key="1">
    <source>
        <dbReference type="EMBL" id="CDQ23670.1"/>
    </source>
</evidence>